<dbReference type="InterPro" id="IPR056462">
    <property type="entry name" value="HAD_RAM2/GPAT1-8"/>
</dbReference>
<proteinExistence type="inferred from homology"/>
<keyword evidence="10" id="KW-0012">Acyltransferase</keyword>
<evidence type="ECO:0000259" key="11">
    <source>
        <dbReference type="Pfam" id="PF23270"/>
    </source>
</evidence>
<evidence type="ECO:0000256" key="3">
    <source>
        <dbReference type="ARBA" id="ARBA00022679"/>
    </source>
</evidence>
<gene>
    <name evidence="12" type="ORF">ILEXP_LOCUS56889</name>
</gene>
<evidence type="ECO:0000256" key="10">
    <source>
        <dbReference type="ARBA" id="ARBA00023315"/>
    </source>
</evidence>
<keyword evidence="13" id="KW-1185">Reference proteome</keyword>
<evidence type="ECO:0000256" key="5">
    <source>
        <dbReference type="ARBA" id="ARBA00022989"/>
    </source>
</evidence>
<dbReference type="PANTHER" id="PTHR15486:SF49">
    <property type="entry name" value="GLYCEROL-3-PHOSPHATE 2-O-ACYLTRANSFERASE 6"/>
    <property type="match status" value="1"/>
</dbReference>
<organism evidence="12 13">
    <name type="scientific">Ilex paraguariensis</name>
    <name type="common">yerba mate</name>
    <dbReference type="NCBI Taxonomy" id="185542"/>
    <lineage>
        <taxon>Eukaryota</taxon>
        <taxon>Viridiplantae</taxon>
        <taxon>Streptophyta</taxon>
        <taxon>Embryophyta</taxon>
        <taxon>Tracheophyta</taxon>
        <taxon>Spermatophyta</taxon>
        <taxon>Magnoliopsida</taxon>
        <taxon>eudicotyledons</taxon>
        <taxon>Gunneridae</taxon>
        <taxon>Pentapetalae</taxon>
        <taxon>asterids</taxon>
        <taxon>campanulids</taxon>
        <taxon>Aquifoliales</taxon>
        <taxon>Aquifoliaceae</taxon>
        <taxon>Ilex</taxon>
    </lineage>
</organism>
<dbReference type="SUPFAM" id="SSF56784">
    <property type="entry name" value="HAD-like"/>
    <property type="match status" value="1"/>
</dbReference>
<comment type="subcellular location">
    <subcellularLocation>
        <location evidence="1">Membrane</location>
        <topology evidence="1">Multi-pass membrane protein</topology>
    </subcellularLocation>
</comment>
<dbReference type="GO" id="GO:0008654">
    <property type="term" value="P:phospholipid biosynthetic process"/>
    <property type="evidence" value="ECO:0007669"/>
    <property type="project" value="UniProtKB-KW"/>
</dbReference>
<accession>A0ABC8UZ90</accession>
<dbReference type="Proteomes" id="UP001642360">
    <property type="component" value="Unassembled WGS sequence"/>
</dbReference>
<dbReference type="EMBL" id="CAUOFW020009569">
    <property type="protein sequence ID" value="CAK9186400.1"/>
    <property type="molecule type" value="Genomic_DNA"/>
</dbReference>
<reference evidence="12 13" key="1">
    <citation type="submission" date="2024-02" db="EMBL/GenBank/DDBJ databases">
        <authorList>
            <person name="Vignale AGUSTIN F."/>
            <person name="Sosa J E."/>
            <person name="Modenutti C."/>
        </authorList>
    </citation>
    <scope>NUCLEOTIDE SEQUENCE [LARGE SCALE GENOMIC DNA]</scope>
</reference>
<keyword evidence="8" id="KW-0444">Lipid biosynthesis</keyword>
<dbReference type="PANTHER" id="PTHR15486">
    <property type="entry name" value="ANCIENT UBIQUITOUS PROTEIN"/>
    <property type="match status" value="1"/>
</dbReference>
<keyword evidence="6" id="KW-0443">Lipid metabolism</keyword>
<evidence type="ECO:0000313" key="13">
    <source>
        <dbReference type="Proteomes" id="UP001642360"/>
    </source>
</evidence>
<evidence type="ECO:0000256" key="9">
    <source>
        <dbReference type="ARBA" id="ARBA00023264"/>
    </source>
</evidence>
<comment type="caution">
    <text evidence="12">The sequence shown here is derived from an EMBL/GenBank/DDBJ whole genome shotgun (WGS) entry which is preliminary data.</text>
</comment>
<keyword evidence="4" id="KW-0812">Transmembrane</keyword>
<dbReference type="Pfam" id="PF23270">
    <property type="entry name" value="HAD_RAM2_N"/>
    <property type="match status" value="1"/>
</dbReference>
<evidence type="ECO:0000256" key="6">
    <source>
        <dbReference type="ARBA" id="ARBA00023098"/>
    </source>
</evidence>
<dbReference type="GO" id="GO:0010143">
    <property type="term" value="P:cutin biosynthetic process"/>
    <property type="evidence" value="ECO:0007669"/>
    <property type="project" value="UniProtKB-ARBA"/>
</dbReference>
<dbReference type="GO" id="GO:0016791">
    <property type="term" value="F:phosphatase activity"/>
    <property type="evidence" value="ECO:0007669"/>
    <property type="project" value="UniProtKB-ARBA"/>
</dbReference>
<sequence>MGSYRHFQPISKCGTEDRSNQTVAADLDGTLLISRNPFPYYMLVAFEAGSLIRALLLLASAPFAYFTYLFISESAAIQTLIFITFSGLKIRDIEHISRSILAKFYAEDVHPETWSVYSSCAKRYIITANIRIMVEYFGKNVLGAEKVIGTELEVSESGLATGFVEKPGVLVGEHKKAAIIKEFGRNFPDLGLGDRETDHAFMSICKEGYMVPRTKCEPLPRNKLQLQ</sequence>
<evidence type="ECO:0000256" key="7">
    <source>
        <dbReference type="ARBA" id="ARBA00023136"/>
    </source>
</evidence>
<dbReference type="FunFam" id="3.40.50.1000:FF:000134">
    <property type="entry name" value="Glycerol-3-phosphate 2-O-acyltransferase 6"/>
    <property type="match status" value="1"/>
</dbReference>
<keyword evidence="5" id="KW-1133">Transmembrane helix</keyword>
<keyword evidence="3" id="KW-0808">Transferase</keyword>
<evidence type="ECO:0000256" key="8">
    <source>
        <dbReference type="ARBA" id="ARBA00023209"/>
    </source>
</evidence>
<evidence type="ECO:0000256" key="2">
    <source>
        <dbReference type="ARBA" id="ARBA00007937"/>
    </source>
</evidence>
<dbReference type="AlphaFoldDB" id="A0ABC8UZ90"/>
<keyword evidence="7" id="KW-0472">Membrane</keyword>
<feature type="domain" description="Glycerol-3-phosphate acyltransferase RAM2/GPAT1-8 HAD-like" evidence="11">
    <location>
        <begin position="22"/>
        <end position="211"/>
    </location>
</feature>
<evidence type="ECO:0000256" key="1">
    <source>
        <dbReference type="ARBA" id="ARBA00004141"/>
    </source>
</evidence>
<keyword evidence="8" id="KW-0594">Phospholipid biosynthesis</keyword>
<dbReference type="GO" id="GO:0016020">
    <property type="term" value="C:membrane"/>
    <property type="evidence" value="ECO:0007669"/>
    <property type="project" value="UniProtKB-SubCell"/>
</dbReference>
<dbReference type="InterPro" id="IPR036412">
    <property type="entry name" value="HAD-like_sf"/>
</dbReference>
<dbReference type="GO" id="GO:0090447">
    <property type="term" value="F:glycerol-3-phosphate 2-O-acyltransferase activity"/>
    <property type="evidence" value="ECO:0007669"/>
    <property type="project" value="UniProtKB-ARBA"/>
</dbReference>
<dbReference type="InterPro" id="IPR023214">
    <property type="entry name" value="HAD_sf"/>
</dbReference>
<comment type="similarity">
    <text evidence="2">Belongs to the GPAT/DAPAT family.</text>
</comment>
<name>A0ABC8UZ90_9AQUA</name>
<evidence type="ECO:0000256" key="4">
    <source>
        <dbReference type="ARBA" id="ARBA00022692"/>
    </source>
</evidence>
<evidence type="ECO:0000313" key="12">
    <source>
        <dbReference type="EMBL" id="CAK9186400.1"/>
    </source>
</evidence>
<dbReference type="Gene3D" id="3.40.50.1000">
    <property type="entry name" value="HAD superfamily/HAD-like"/>
    <property type="match status" value="1"/>
</dbReference>
<keyword evidence="9" id="KW-1208">Phospholipid metabolism</keyword>
<protein>
    <recommendedName>
        <fullName evidence="11">Glycerol-3-phosphate acyltransferase RAM2/GPAT1-8 HAD-like domain-containing protein</fullName>
    </recommendedName>
</protein>